<dbReference type="PANTHER" id="PTHR39339">
    <property type="entry name" value="SLR1444 PROTEIN"/>
    <property type="match status" value="1"/>
</dbReference>
<dbReference type="AlphaFoldDB" id="A0A7T5VDN1"/>
<organism evidence="2 3">
    <name type="scientific">Desulfobulbus oligotrophicus</name>
    <dbReference type="NCBI Taxonomy" id="1909699"/>
    <lineage>
        <taxon>Bacteria</taxon>
        <taxon>Pseudomonadati</taxon>
        <taxon>Thermodesulfobacteriota</taxon>
        <taxon>Desulfobulbia</taxon>
        <taxon>Desulfobulbales</taxon>
        <taxon>Desulfobulbaceae</taxon>
        <taxon>Desulfobulbus</taxon>
    </lineage>
</organism>
<dbReference type="SMART" id="SM00880">
    <property type="entry name" value="CHAD"/>
    <property type="match status" value="1"/>
</dbReference>
<dbReference type="Gene3D" id="1.40.20.10">
    <property type="entry name" value="CHAD domain"/>
    <property type="match status" value="1"/>
</dbReference>
<name>A0A7T5VDN1_9BACT</name>
<evidence type="ECO:0000259" key="1">
    <source>
        <dbReference type="PROSITE" id="PS51708"/>
    </source>
</evidence>
<accession>A0A7T5VDN1</accession>
<gene>
    <name evidence="2" type="ORF">HP555_08950</name>
</gene>
<evidence type="ECO:0000313" key="3">
    <source>
        <dbReference type="Proteomes" id="UP000596092"/>
    </source>
</evidence>
<dbReference type="PROSITE" id="PS51708">
    <property type="entry name" value="CHAD"/>
    <property type="match status" value="1"/>
</dbReference>
<feature type="domain" description="CHAD" evidence="1">
    <location>
        <begin position="210"/>
        <end position="486"/>
    </location>
</feature>
<dbReference type="RefSeq" id="WP_199261677.1">
    <property type="nucleotide sequence ID" value="NZ_CP054140.1"/>
</dbReference>
<dbReference type="InterPro" id="IPR038186">
    <property type="entry name" value="CHAD_dom_sf"/>
</dbReference>
<dbReference type="KEGG" id="dog:HP555_08950"/>
<sequence length="528" mass="59932">MPQHRTDSWQIPDGFLLETLLGALSEAFTCECAPVQTATVVYADSFDWRLYRRGYLLHCQDRCWTLHCRDTGEKTLEQDGPILQENCFARDFPSGRLQEVLESVLGCRCLFPLTSVSVEKRTVCLHTQGETPVARLVLETQQPVGGPKYQLIRLLDVCGDSAAALVRHGLTAAGVHRQVSPHIGFIEGCRLNGRQPLDYSSKFVLALEGHSTARGAMTRIYLKLLESIERNLPGVLADWDREFLHDMRVAIRRTRSGLSLVKKVLPDEVTKRFRMIFRSLGSITGPVRDLDVYLQRQNAYVQRLAPALQPGLLLFFADLADRRRAEHAEMVKRLGAASTRNQLDAWRHTLQSSAAQPPAPSADRPAVEEAGRIICRHFKRVVRDGRFLHAETPDAAVHRLRIQAKKLRYAIEFFHSLYPQQDIEFLLRHLKRLQDVLGDFNDLAVQQKMLRDTRERLPVAGQRHLEQAVALDALIQSLREEQQKLRSHFVAAFARFDDSAVAEVFAALFQENRSMPEYSRSGPEEGIC</sequence>
<dbReference type="Proteomes" id="UP000596092">
    <property type="component" value="Chromosome"/>
</dbReference>
<dbReference type="PANTHER" id="PTHR39339:SF1">
    <property type="entry name" value="CHAD DOMAIN-CONTAINING PROTEIN"/>
    <property type="match status" value="1"/>
</dbReference>
<evidence type="ECO:0000313" key="2">
    <source>
        <dbReference type="EMBL" id="QQG65984.1"/>
    </source>
</evidence>
<dbReference type="InterPro" id="IPR007899">
    <property type="entry name" value="CHAD_dom"/>
</dbReference>
<dbReference type="EMBL" id="CP054140">
    <property type="protein sequence ID" value="QQG65984.1"/>
    <property type="molecule type" value="Genomic_DNA"/>
</dbReference>
<keyword evidence="3" id="KW-1185">Reference proteome</keyword>
<reference evidence="2 3" key="1">
    <citation type="submission" date="2020-05" db="EMBL/GenBank/DDBJ databases">
        <title>Complete genome of Desulfobulbus oligotrophicus.</title>
        <authorList>
            <person name="Podar M."/>
        </authorList>
    </citation>
    <scope>NUCLEOTIDE SEQUENCE [LARGE SCALE GENOMIC DNA]</scope>
    <source>
        <strain evidence="2 3">Prop6</strain>
    </source>
</reference>
<dbReference type="Pfam" id="PF05235">
    <property type="entry name" value="CHAD"/>
    <property type="match status" value="1"/>
</dbReference>
<proteinExistence type="predicted"/>
<protein>
    <submittedName>
        <fullName evidence="2">CHAD domain-containing protein</fullName>
    </submittedName>
</protein>